<accession>A0ABQ9Q9T1</accession>
<gene>
    <name evidence="2" type="ORF">CLIM01_02092</name>
</gene>
<reference evidence="2" key="1">
    <citation type="submission" date="2023-04" db="EMBL/GenBank/DDBJ databases">
        <title>Colletotrichum limetticola genome sequence.</title>
        <authorList>
            <person name="Baroncelli R."/>
        </authorList>
    </citation>
    <scope>NUCLEOTIDE SEQUENCE</scope>
    <source>
        <strain evidence="2">KLA-Anderson</strain>
    </source>
</reference>
<dbReference type="EMBL" id="JARUPT010000037">
    <property type="protein sequence ID" value="KAK0380537.1"/>
    <property type="molecule type" value="Genomic_DNA"/>
</dbReference>
<proteinExistence type="predicted"/>
<name>A0ABQ9Q9T1_9PEZI</name>
<comment type="caution">
    <text evidence="2">The sequence shown here is derived from an EMBL/GenBank/DDBJ whole genome shotgun (WGS) entry which is preliminary data.</text>
</comment>
<protein>
    <submittedName>
        <fullName evidence="2">Uncharacterized protein</fullName>
    </submittedName>
</protein>
<sequence length="79" mass="8797">MYPSSNRTTVNGSSPCPQTATQVLQQERLQQHRIHSFLNDNDGPKTMLSHASTSPDESMAKHRAEVARKIEDLTSNFNG</sequence>
<organism evidence="2 3">
    <name type="scientific">Colletotrichum limetticola</name>
    <dbReference type="NCBI Taxonomy" id="1209924"/>
    <lineage>
        <taxon>Eukaryota</taxon>
        <taxon>Fungi</taxon>
        <taxon>Dikarya</taxon>
        <taxon>Ascomycota</taxon>
        <taxon>Pezizomycotina</taxon>
        <taxon>Sordariomycetes</taxon>
        <taxon>Hypocreomycetidae</taxon>
        <taxon>Glomerellales</taxon>
        <taxon>Glomerellaceae</taxon>
        <taxon>Colletotrichum</taxon>
        <taxon>Colletotrichum acutatum species complex</taxon>
    </lineage>
</organism>
<evidence type="ECO:0000313" key="3">
    <source>
        <dbReference type="Proteomes" id="UP001169217"/>
    </source>
</evidence>
<feature type="region of interest" description="Disordered" evidence="1">
    <location>
        <begin position="33"/>
        <end position="63"/>
    </location>
</feature>
<dbReference type="Proteomes" id="UP001169217">
    <property type="component" value="Unassembled WGS sequence"/>
</dbReference>
<evidence type="ECO:0000313" key="2">
    <source>
        <dbReference type="EMBL" id="KAK0380537.1"/>
    </source>
</evidence>
<evidence type="ECO:0000256" key="1">
    <source>
        <dbReference type="SAM" id="MobiDB-lite"/>
    </source>
</evidence>
<keyword evidence="3" id="KW-1185">Reference proteome</keyword>